<evidence type="ECO:0000313" key="3">
    <source>
        <dbReference type="Proteomes" id="UP000011531"/>
    </source>
</evidence>
<evidence type="ECO:0000313" key="2">
    <source>
        <dbReference type="EMBL" id="ELY65761.1"/>
    </source>
</evidence>
<organism evidence="2 3">
    <name type="scientific">Natronococcus jeotgali DSM 18795</name>
    <dbReference type="NCBI Taxonomy" id="1227498"/>
    <lineage>
        <taxon>Archaea</taxon>
        <taxon>Methanobacteriati</taxon>
        <taxon>Methanobacteriota</taxon>
        <taxon>Stenosarchaea group</taxon>
        <taxon>Halobacteria</taxon>
        <taxon>Halobacteriales</taxon>
        <taxon>Natrialbaceae</taxon>
        <taxon>Natronococcus</taxon>
    </lineage>
</organism>
<evidence type="ECO:0000256" key="1">
    <source>
        <dbReference type="SAM" id="Phobius"/>
    </source>
</evidence>
<protein>
    <submittedName>
        <fullName evidence="2">Uncharacterized protein</fullName>
    </submittedName>
</protein>
<dbReference type="AlphaFoldDB" id="L9XWF5"/>
<keyword evidence="1" id="KW-0812">Transmembrane</keyword>
<feature type="transmembrane region" description="Helical" evidence="1">
    <location>
        <begin position="42"/>
        <end position="63"/>
    </location>
</feature>
<comment type="caution">
    <text evidence="2">The sequence shown here is derived from an EMBL/GenBank/DDBJ whole genome shotgun (WGS) entry which is preliminary data.</text>
</comment>
<gene>
    <name evidence="2" type="ORF">C492_02744</name>
</gene>
<keyword evidence="1" id="KW-1133">Transmembrane helix</keyword>
<proteinExistence type="predicted"/>
<dbReference type="STRING" id="1227498.C492_02744"/>
<dbReference type="OrthoDB" id="204771at2157"/>
<dbReference type="Proteomes" id="UP000011531">
    <property type="component" value="Unassembled WGS sequence"/>
</dbReference>
<keyword evidence="1" id="KW-0472">Membrane</keyword>
<reference evidence="2 3" key="1">
    <citation type="journal article" date="2014" name="PLoS Genet.">
        <title>Phylogenetically driven sequencing of extremely halophilic archaea reveals strategies for static and dynamic osmo-response.</title>
        <authorList>
            <person name="Becker E.A."/>
            <person name="Seitzer P.M."/>
            <person name="Tritt A."/>
            <person name="Larsen D."/>
            <person name="Krusor M."/>
            <person name="Yao A.I."/>
            <person name="Wu D."/>
            <person name="Madern D."/>
            <person name="Eisen J.A."/>
            <person name="Darling A.E."/>
            <person name="Facciotti M.T."/>
        </authorList>
    </citation>
    <scope>NUCLEOTIDE SEQUENCE [LARGE SCALE GENOMIC DNA]</scope>
    <source>
        <strain evidence="2 3">DSM 18795</strain>
    </source>
</reference>
<keyword evidence="3" id="KW-1185">Reference proteome</keyword>
<dbReference type="EMBL" id="AOIA01000022">
    <property type="protein sequence ID" value="ELY65761.1"/>
    <property type="molecule type" value="Genomic_DNA"/>
</dbReference>
<sequence length="64" mass="7141">MGSDDCRMRDCPRAAERTMTFRSHENVAVCERHYRRAVAIKYGVLVALSVVLAGLGLAAYWLLA</sequence>
<name>L9XWF5_9EURY</name>
<dbReference type="RefSeq" id="WP_008420260.1">
    <property type="nucleotide sequence ID" value="NZ_AOIA01000022.1"/>
</dbReference>
<accession>L9XWF5</accession>